<reference evidence="4" key="1">
    <citation type="journal article" date="2019" name="Int. J. Syst. Evol. Microbiol.">
        <title>The Global Catalogue of Microorganisms (GCM) 10K type strain sequencing project: providing services to taxonomists for standard genome sequencing and annotation.</title>
        <authorList>
            <consortium name="The Broad Institute Genomics Platform"/>
            <consortium name="The Broad Institute Genome Sequencing Center for Infectious Disease"/>
            <person name="Wu L."/>
            <person name="Ma J."/>
        </authorList>
    </citation>
    <scope>NUCLEOTIDE SEQUENCE [LARGE SCALE GENOMIC DNA]</scope>
    <source>
        <strain evidence="4">KCTC 42247</strain>
    </source>
</reference>
<dbReference type="SUPFAM" id="SSF56935">
    <property type="entry name" value="Porins"/>
    <property type="match status" value="1"/>
</dbReference>
<dbReference type="RefSeq" id="WP_066754945.1">
    <property type="nucleotide sequence ID" value="NZ_JBHUMB010000006.1"/>
</dbReference>
<feature type="signal peptide" evidence="1">
    <location>
        <begin position="1"/>
        <end position="22"/>
    </location>
</feature>
<proteinExistence type="predicted"/>
<keyword evidence="1" id="KW-0732">Signal</keyword>
<protein>
    <submittedName>
        <fullName evidence="3">Outer membrane beta-barrel protein</fullName>
    </submittedName>
</protein>
<evidence type="ECO:0000256" key="1">
    <source>
        <dbReference type="SAM" id="SignalP"/>
    </source>
</evidence>
<feature type="chain" id="PRO_5045262030" evidence="1">
    <location>
        <begin position="23"/>
        <end position="921"/>
    </location>
</feature>
<dbReference type="EMBL" id="JBHUMB010000006">
    <property type="protein sequence ID" value="MFD2742734.1"/>
    <property type="molecule type" value="Genomic_DNA"/>
</dbReference>
<comment type="caution">
    <text evidence="3">The sequence shown here is derived from an EMBL/GenBank/DDBJ whole genome shotgun (WGS) entry which is preliminary data.</text>
</comment>
<organism evidence="3 4">
    <name type="scientific">Sphingobacterium populi</name>
    <dbReference type="NCBI Taxonomy" id="1812824"/>
    <lineage>
        <taxon>Bacteria</taxon>
        <taxon>Pseudomonadati</taxon>
        <taxon>Bacteroidota</taxon>
        <taxon>Sphingobacteriia</taxon>
        <taxon>Sphingobacteriales</taxon>
        <taxon>Sphingobacteriaceae</taxon>
        <taxon>Sphingobacterium</taxon>
    </lineage>
</organism>
<evidence type="ECO:0000259" key="2">
    <source>
        <dbReference type="Pfam" id="PF14905"/>
    </source>
</evidence>
<evidence type="ECO:0000313" key="3">
    <source>
        <dbReference type="EMBL" id="MFD2742734.1"/>
    </source>
</evidence>
<dbReference type="SUPFAM" id="SSF49478">
    <property type="entry name" value="Cna protein B-type domain"/>
    <property type="match status" value="1"/>
</dbReference>
<keyword evidence="4" id="KW-1185">Reference proteome</keyword>
<feature type="domain" description="Outer membrane protein beta-barrel" evidence="2">
    <location>
        <begin position="454"/>
        <end position="911"/>
    </location>
</feature>
<name>A0ABW5UDA1_9SPHI</name>
<gene>
    <name evidence="3" type="ORF">ACFSQ6_04945</name>
</gene>
<dbReference type="Proteomes" id="UP001597418">
    <property type="component" value="Unassembled WGS sequence"/>
</dbReference>
<dbReference type="Pfam" id="PF14905">
    <property type="entry name" value="OMP_b-brl_3"/>
    <property type="match status" value="1"/>
</dbReference>
<evidence type="ECO:0000313" key="4">
    <source>
        <dbReference type="Proteomes" id="UP001597418"/>
    </source>
</evidence>
<accession>A0ABW5UDA1</accession>
<sequence length="921" mass="103411">MKKLAIPLVIVLTFLCALGGHAQSKIGGKVVDDTDKTGLHNATVMLLQAKDSILVDFSRADEAGRFSMTKPDSEDYLLMISYPKYGSFSQLLEKGAGNVDIGEVGLTGVANLIEEVMITGRIPVVIKGDTIEYDAGSFTTEKNAKVEDLLKVLPGITVDASGKITAQGKTVEKVLVDGEEFFGDDPTLVTRNLRSDMVDKVQVYEKKSDIAERTGVDDGERIQTINVTLKEDAKNGMFGKLEGGVGTDDFYLGKAAVNKFRGSQKIAAYGIAANDGTVSLGWQDEEKFGLSDDQMEVSDDGNMYFFGSGGDEFSYWNGRGRPQALNTGLSFMDKLGKKGNKINLNYKFGRIENNEINEGLSQQNLPNGTFNQSSLSNSNVTNQRHRFNGRYDWNIDSLSTLMLKVSGTSGRREAHDYGEAFSTNADNQPINDNIRELSTDAKNSNITYDGLFTRKFNKVGRSLSIRLAGNISDDNGEGFLNSVTNQYIGDTIRTVIDQFKEMSRKSNNLQTSATYTEPLSERWRTSIGYAYNNSKTHSINNSFNANADGVYNELDAEFSNDFDFNTVRNSGDLSVGYKSEKIEFNLNNNVRHDDLFQRNNYASEELDRAFVTYNPRAFIRYNITKSKRINLNVNRNNILPSLMQIQPLRQNENPLNIVEGNPDLTPAQRNSYSLYYNSWDMLQNRYTYFGGNFNQEYNSIQQNIFVEPSGVRTMRFDNMRERVNNSGSIWGGVGSNLIKKYKIQGRYGINANITDGYNYQNNELNRNQNLTYGLSFAAEKNTTKSVDFNFSLNPGWRKMSSSLQPEFNSSGFTMSSNLWFKVFLPLKIQVYGTAAHTYEAATEAFDENFTRLIFTPGISKRFLKNESLTAELYVNDVFNQNIGFTRFQQAGMISQQRYNTISRYFMFKVSWDFSVMGGVSN</sequence>
<dbReference type="InterPro" id="IPR041700">
    <property type="entry name" value="OMP_b-brl_3"/>
</dbReference>